<keyword evidence="1" id="KW-0812">Transmembrane</keyword>
<dbReference type="STRING" id="1801774.A3A05_03570"/>
<organism evidence="2 3">
    <name type="scientific">Candidatus Nomurabacteria bacterium RIFCSPLOWO2_01_FULL_41_12</name>
    <dbReference type="NCBI Taxonomy" id="1801774"/>
    <lineage>
        <taxon>Bacteria</taxon>
        <taxon>Candidatus Nomuraibacteriota</taxon>
    </lineage>
</organism>
<dbReference type="Proteomes" id="UP000176187">
    <property type="component" value="Unassembled WGS sequence"/>
</dbReference>
<keyword evidence="1" id="KW-0472">Membrane</keyword>
<comment type="caution">
    <text evidence="2">The sequence shown here is derived from an EMBL/GenBank/DDBJ whole genome shotgun (WGS) entry which is preliminary data.</text>
</comment>
<protein>
    <submittedName>
        <fullName evidence="2">Uncharacterized protein</fullName>
    </submittedName>
</protein>
<reference evidence="2 3" key="1">
    <citation type="journal article" date="2016" name="Nat. Commun.">
        <title>Thousands of microbial genomes shed light on interconnected biogeochemical processes in an aquifer system.</title>
        <authorList>
            <person name="Anantharaman K."/>
            <person name="Brown C.T."/>
            <person name="Hug L.A."/>
            <person name="Sharon I."/>
            <person name="Castelle C.J."/>
            <person name="Probst A.J."/>
            <person name="Thomas B.C."/>
            <person name="Singh A."/>
            <person name="Wilkins M.J."/>
            <person name="Karaoz U."/>
            <person name="Brodie E.L."/>
            <person name="Williams K.H."/>
            <person name="Hubbard S.S."/>
            <person name="Banfield J.F."/>
        </authorList>
    </citation>
    <scope>NUCLEOTIDE SEQUENCE [LARGE SCALE GENOMIC DNA]</scope>
</reference>
<evidence type="ECO:0000313" key="2">
    <source>
        <dbReference type="EMBL" id="OGI85676.1"/>
    </source>
</evidence>
<gene>
    <name evidence="2" type="ORF">A3A05_03570</name>
</gene>
<evidence type="ECO:0000313" key="3">
    <source>
        <dbReference type="Proteomes" id="UP000176187"/>
    </source>
</evidence>
<feature type="transmembrane region" description="Helical" evidence="1">
    <location>
        <begin position="7"/>
        <end position="24"/>
    </location>
</feature>
<accession>A0A1F6WUX3</accession>
<sequence>MGKENPMFVLVIVLILVIYGWWSLRNSPAPVVTVEPSQTVSDGVETGSVNATIPATVVSYAQALEKYKDARIQLDQNCQATPNIMTFKNNTNIMIDNRASIARTVKVGSTFSIKGYGFKIVKLSSTTLPATWYVDCDKSQNVATILIQK</sequence>
<dbReference type="AlphaFoldDB" id="A0A1F6WUX3"/>
<name>A0A1F6WUX3_9BACT</name>
<keyword evidence="1" id="KW-1133">Transmembrane helix</keyword>
<evidence type="ECO:0000256" key="1">
    <source>
        <dbReference type="SAM" id="Phobius"/>
    </source>
</evidence>
<dbReference type="EMBL" id="MFUY01000025">
    <property type="protein sequence ID" value="OGI85676.1"/>
    <property type="molecule type" value="Genomic_DNA"/>
</dbReference>
<proteinExistence type="predicted"/>